<organism evidence="1 2">
    <name type="scientific">Flavobacterium suaedae</name>
    <dbReference type="NCBI Taxonomy" id="1767027"/>
    <lineage>
        <taxon>Bacteria</taxon>
        <taxon>Pseudomonadati</taxon>
        <taxon>Bacteroidota</taxon>
        <taxon>Flavobacteriia</taxon>
        <taxon>Flavobacteriales</taxon>
        <taxon>Flavobacteriaceae</taxon>
        <taxon>Flavobacterium</taxon>
    </lineage>
</organism>
<dbReference type="EMBL" id="BMJE01000005">
    <property type="protein sequence ID" value="GGB81570.1"/>
    <property type="molecule type" value="Genomic_DNA"/>
</dbReference>
<name>A0ABQ1JZC2_9FLAO</name>
<comment type="caution">
    <text evidence="1">The sequence shown here is derived from an EMBL/GenBank/DDBJ whole genome shotgun (WGS) entry which is preliminary data.</text>
</comment>
<dbReference type="RefSeq" id="WP_188621352.1">
    <property type="nucleotide sequence ID" value="NZ_BMJE01000005.1"/>
</dbReference>
<sequence length="198" mass="22513">MSFTNGIVINRSLVDTNWEIANQSLICHSTPTKLYIDIYKILNDGNNAIKAAWLKANCNHIDCEESTEHIQNAHLISQGDMPANPNYVTVYLKEIKDFINQNGGHFDNNSYEKYLMIELYPEKPDPKDRIVLTLLNQFDVNTSSVCCYSLAFLRSLKKFNGLNDTSVVNFAKDGNKIFICITDSNNSLKYYDVADNPQ</sequence>
<proteinExistence type="predicted"/>
<evidence type="ECO:0000313" key="1">
    <source>
        <dbReference type="EMBL" id="GGB81570.1"/>
    </source>
</evidence>
<protein>
    <submittedName>
        <fullName evidence="1">Uncharacterized protein</fullName>
    </submittedName>
</protein>
<gene>
    <name evidence="1" type="ORF">GCM10007424_22100</name>
</gene>
<evidence type="ECO:0000313" key="2">
    <source>
        <dbReference type="Proteomes" id="UP000615760"/>
    </source>
</evidence>
<keyword evidence="2" id="KW-1185">Reference proteome</keyword>
<accession>A0ABQ1JZC2</accession>
<dbReference type="Proteomes" id="UP000615760">
    <property type="component" value="Unassembled WGS sequence"/>
</dbReference>
<reference evidence="2" key="1">
    <citation type="journal article" date="2019" name="Int. J. Syst. Evol. Microbiol.">
        <title>The Global Catalogue of Microorganisms (GCM) 10K type strain sequencing project: providing services to taxonomists for standard genome sequencing and annotation.</title>
        <authorList>
            <consortium name="The Broad Institute Genomics Platform"/>
            <consortium name="The Broad Institute Genome Sequencing Center for Infectious Disease"/>
            <person name="Wu L."/>
            <person name="Ma J."/>
        </authorList>
    </citation>
    <scope>NUCLEOTIDE SEQUENCE [LARGE SCALE GENOMIC DNA]</scope>
    <source>
        <strain evidence="2">CGMCC 1.15461</strain>
    </source>
</reference>